<feature type="compositionally biased region" description="Basic and acidic residues" evidence="1">
    <location>
        <begin position="19"/>
        <end position="33"/>
    </location>
</feature>
<gene>
    <name evidence="2" type="ORF">Tco_1004179</name>
</gene>
<proteinExistence type="predicted"/>
<dbReference type="Proteomes" id="UP001151760">
    <property type="component" value="Unassembled WGS sequence"/>
</dbReference>
<reference evidence="2" key="2">
    <citation type="submission" date="2022-01" db="EMBL/GenBank/DDBJ databases">
        <authorList>
            <person name="Yamashiro T."/>
            <person name="Shiraishi A."/>
            <person name="Satake H."/>
            <person name="Nakayama K."/>
        </authorList>
    </citation>
    <scope>NUCLEOTIDE SEQUENCE</scope>
</reference>
<dbReference type="EMBL" id="BQNB010017218">
    <property type="protein sequence ID" value="GJT60646.1"/>
    <property type="molecule type" value="Genomic_DNA"/>
</dbReference>
<organism evidence="2 3">
    <name type="scientific">Tanacetum coccineum</name>
    <dbReference type="NCBI Taxonomy" id="301880"/>
    <lineage>
        <taxon>Eukaryota</taxon>
        <taxon>Viridiplantae</taxon>
        <taxon>Streptophyta</taxon>
        <taxon>Embryophyta</taxon>
        <taxon>Tracheophyta</taxon>
        <taxon>Spermatophyta</taxon>
        <taxon>Magnoliopsida</taxon>
        <taxon>eudicotyledons</taxon>
        <taxon>Gunneridae</taxon>
        <taxon>Pentapetalae</taxon>
        <taxon>asterids</taxon>
        <taxon>campanulids</taxon>
        <taxon>Asterales</taxon>
        <taxon>Asteraceae</taxon>
        <taxon>Asteroideae</taxon>
        <taxon>Anthemideae</taxon>
        <taxon>Anthemidinae</taxon>
        <taxon>Tanacetum</taxon>
    </lineage>
</organism>
<evidence type="ECO:0000313" key="2">
    <source>
        <dbReference type="EMBL" id="GJT60646.1"/>
    </source>
</evidence>
<comment type="caution">
    <text evidence="2">The sequence shown here is derived from an EMBL/GenBank/DDBJ whole genome shotgun (WGS) entry which is preliminary data.</text>
</comment>
<accession>A0ABQ5FB67</accession>
<protein>
    <submittedName>
        <fullName evidence="2">Uncharacterized protein</fullName>
    </submittedName>
</protein>
<evidence type="ECO:0000256" key="1">
    <source>
        <dbReference type="SAM" id="MobiDB-lite"/>
    </source>
</evidence>
<feature type="region of interest" description="Disordered" evidence="1">
    <location>
        <begin position="1"/>
        <end position="33"/>
    </location>
</feature>
<sequence>MANVKKSVAERTHHKRQYDRRMKERQIQSRESKVVSSKALDANIRPVNDQVPSAEIVIGQMFSLNKSSAMHEKPHTPRSCLRWKPTGGIFKTVGLRWIPTRNVFTDSTTNVDSEPLNGSNDDIANPYECDQTLYFSACTFNSSAGLVLHQMTLDHSSSRLGPHCLMTFDQIGSSLVLQSLMSFDHISSSLIPQCQMASDGISSGPVS</sequence>
<keyword evidence="3" id="KW-1185">Reference proteome</keyword>
<name>A0ABQ5FB67_9ASTR</name>
<reference evidence="2" key="1">
    <citation type="journal article" date="2022" name="Int. J. Mol. Sci.">
        <title>Draft Genome of Tanacetum Coccineum: Genomic Comparison of Closely Related Tanacetum-Family Plants.</title>
        <authorList>
            <person name="Yamashiro T."/>
            <person name="Shiraishi A."/>
            <person name="Nakayama K."/>
            <person name="Satake H."/>
        </authorList>
    </citation>
    <scope>NUCLEOTIDE SEQUENCE</scope>
</reference>
<evidence type="ECO:0000313" key="3">
    <source>
        <dbReference type="Proteomes" id="UP001151760"/>
    </source>
</evidence>